<keyword evidence="3" id="KW-1185">Reference proteome</keyword>
<accession>A0AA87ZW71</accession>
<proteinExistence type="predicted"/>
<feature type="region of interest" description="Disordered" evidence="1">
    <location>
        <begin position="1"/>
        <end position="89"/>
    </location>
</feature>
<organism evidence="2 3">
    <name type="scientific">Ficus carica</name>
    <name type="common">Common fig</name>
    <dbReference type="NCBI Taxonomy" id="3494"/>
    <lineage>
        <taxon>Eukaryota</taxon>
        <taxon>Viridiplantae</taxon>
        <taxon>Streptophyta</taxon>
        <taxon>Embryophyta</taxon>
        <taxon>Tracheophyta</taxon>
        <taxon>Spermatophyta</taxon>
        <taxon>Magnoliopsida</taxon>
        <taxon>eudicotyledons</taxon>
        <taxon>Gunneridae</taxon>
        <taxon>Pentapetalae</taxon>
        <taxon>rosids</taxon>
        <taxon>fabids</taxon>
        <taxon>Rosales</taxon>
        <taxon>Moraceae</taxon>
        <taxon>Ficeae</taxon>
        <taxon>Ficus</taxon>
    </lineage>
</organism>
<evidence type="ECO:0000313" key="3">
    <source>
        <dbReference type="Proteomes" id="UP001187192"/>
    </source>
</evidence>
<dbReference type="PANTHER" id="PTHR37371">
    <property type="entry name" value="OS08G0180400 PROTEIN"/>
    <property type="match status" value="1"/>
</dbReference>
<gene>
    <name evidence="2" type="ORF">TIFTF001_009971</name>
</gene>
<reference evidence="2" key="1">
    <citation type="submission" date="2023-07" db="EMBL/GenBank/DDBJ databases">
        <title>draft genome sequence of fig (Ficus carica).</title>
        <authorList>
            <person name="Takahashi T."/>
            <person name="Nishimura K."/>
        </authorList>
    </citation>
    <scope>NUCLEOTIDE SEQUENCE</scope>
</reference>
<dbReference type="EMBL" id="BTGU01000011">
    <property type="protein sequence ID" value="GMN40745.1"/>
    <property type="molecule type" value="Genomic_DNA"/>
</dbReference>
<protein>
    <submittedName>
        <fullName evidence="2">Uncharacterized protein</fullName>
    </submittedName>
</protein>
<evidence type="ECO:0000256" key="1">
    <source>
        <dbReference type="SAM" id="MobiDB-lite"/>
    </source>
</evidence>
<sequence>MAKKGARSRTTTPGVSNGGRRRNRKHSAAEFLETPLPMASSPSQSPESDIFTGSKKRQTKKTVAAAAAASPASALFASPSHPPRTLGSISDLKDLASSRLGDLKRHIDRSHSEILKDLDASCSRLHKRVKLIKVLGNQNESKSKNVYLTSDLVG</sequence>
<evidence type="ECO:0000313" key="2">
    <source>
        <dbReference type="EMBL" id="GMN40745.1"/>
    </source>
</evidence>
<dbReference type="PANTHER" id="PTHR37371:SF1">
    <property type="entry name" value="KINESIN-LIKE PROTEIN"/>
    <property type="match status" value="1"/>
</dbReference>
<feature type="compositionally biased region" description="Low complexity" evidence="1">
    <location>
        <begin position="64"/>
        <end position="79"/>
    </location>
</feature>
<comment type="caution">
    <text evidence="2">The sequence shown here is derived from an EMBL/GenBank/DDBJ whole genome shotgun (WGS) entry which is preliminary data.</text>
</comment>
<name>A0AA87ZW71_FICCA</name>
<dbReference type="Proteomes" id="UP001187192">
    <property type="component" value="Unassembled WGS sequence"/>
</dbReference>
<dbReference type="AlphaFoldDB" id="A0AA87ZW71"/>